<name>A0AA38RIP0_9PEZI</name>
<evidence type="ECO:0000313" key="3">
    <source>
        <dbReference type="Proteomes" id="UP001174694"/>
    </source>
</evidence>
<proteinExistence type="predicted"/>
<gene>
    <name evidence="2" type="ORF">NKR23_g8315</name>
</gene>
<keyword evidence="3" id="KW-1185">Reference proteome</keyword>
<sequence>MAHLPSYQEATSQDWLEVVSPYIPLRDYRTLCLVSKRFYEQFAPRLYNSPLAIVRALGLDPNDDLAWFFKFLRRMKSARRVTAALVATLDFREFAVGVSDFYSDPTDWDISQTFRHFPSIFPNLCCVLLDGHSEFDPSPLSKPDGPSGDLLTASGSLLLLSMVQCRTPLPAGFFQSPYLAGLVYLDLSHVPGSLKSLLSQGSFGSSSLPMLRILKARGRELDDRTAILLFEAFTIQLWSLDLGDNGLTDGMLDCLMRESFPVHALQSDTHFSTEGKISLPDRAGSTIYGPFTFIEESGFSAGLSHPGRYFADAPSYSPAADAPTPEGVFVRSDGRTAIWQDTAENARRVLGGDWDRRMPDASEVYLCDLCQRHGGITHLYLNGNSFSSAGIQRVLRLSPGQLEHFECDSMTFQINCQGLPKWLPNSSKLYGFVGGAHLFRPVISSNLRVLRIHHSLVTQTPTLEAEDLTSMARLWVAETHFRDRVELAYPQAFVPDMNPRLYSLTLTNIPRYSTGGIMNKLIGFLRLAAAQERAIADATQSNHRRAPTMLQGLRHIRLEFDPDPTEELSTLADGDVFDSEELASMAAKEFSFFGESGWASSSPATDSQSERKGPADAGSGTTPPDELKHPPFTETAEHHLEHTGTWAGRNFTIPVWIGPGVLGQHIAVNEYMRALRHPELRADVVPASPSHVAAGVPPGSYIYQAAWDAMLTPTDISRPTKSDLRSMQDVLAAIKKYRLDTKAVYMASQARGDSNTASSADRSSHPHWNGRLEIVFNNGVAHNSSDYWR</sequence>
<dbReference type="Proteomes" id="UP001174694">
    <property type="component" value="Unassembled WGS sequence"/>
</dbReference>
<evidence type="ECO:0000313" key="2">
    <source>
        <dbReference type="EMBL" id="KAJ9138670.1"/>
    </source>
</evidence>
<accession>A0AA38RIP0</accession>
<dbReference type="SUPFAM" id="SSF52047">
    <property type="entry name" value="RNI-like"/>
    <property type="match status" value="1"/>
</dbReference>
<dbReference type="AlphaFoldDB" id="A0AA38RIP0"/>
<organism evidence="2 3">
    <name type="scientific">Pleurostoma richardsiae</name>
    <dbReference type="NCBI Taxonomy" id="41990"/>
    <lineage>
        <taxon>Eukaryota</taxon>
        <taxon>Fungi</taxon>
        <taxon>Dikarya</taxon>
        <taxon>Ascomycota</taxon>
        <taxon>Pezizomycotina</taxon>
        <taxon>Sordariomycetes</taxon>
        <taxon>Sordariomycetidae</taxon>
        <taxon>Calosphaeriales</taxon>
        <taxon>Pleurostomataceae</taxon>
        <taxon>Pleurostoma</taxon>
    </lineage>
</organism>
<evidence type="ECO:0000256" key="1">
    <source>
        <dbReference type="SAM" id="MobiDB-lite"/>
    </source>
</evidence>
<comment type="caution">
    <text evidence="2">The sequence shown here is derived from an EMBL/GenBank/DDBJ whole genome shotgun (WGS) entry which is preliminary data.</text>
</comment>
<reference evidence="2" key="1">
    <citation type="submission" date="2022-07" db="EMBL/GenBank/DDBJ databases">
        <title>Fungi with potential for degradation of polypropylene.</title>
        <authorList>
            <person name="Gostincar C."/>
        </authorList>
    </citation>
    <scope>NUCLEOTIDE SEQUENCE</scope>
    <source>
        <strain evidence="2">EXF-13308</strain>
    </source>
</reference>
<feature type="region of interest" description="Disordered" evidence="1">
    <location>
        <begin position="599"/>
        <end position="631"/>
    </location>
</feature>
<protein>
    <submittedName>
        <fullName evidence="2">Leucine rich repeat domain containing protein</fullName>
    </submittedName>
</protein>
<dbReference type="EMBL" id="JANBVO010000029">
    <property type="protein sequence ID" value="KAJ9138670.1"/>
    <property type="molecule type" value="Genomic_DNA"/>
</dbReference>